<dbReference type="RefSeq" id="XP_025577182.1">
    <property type="nucleotide sequence ID" value="XM_025714128.1"/>
</dbReference>
<feature type="compositionally biased region" description="Basic and acidic residues" evidence="1">
    <location>
        <begin position="49"/>
        <end position="62"/>
    </location>
</feature>
<protein>
    <submittedName>
        <fullName evidence="2">Uncharacterized protein</fullName>
    </submittedName>
</protein>
<name>A0A395H6R0_9EURO</name>
<organism evidence="2 3">
    <name type="scientific">Aspergillus ibericus CBS 121593</name>
    <dbReference type="NCBI Taxonomy" id="1448316"/>
    <lineage>
        <taxon>Eukaryota</taxon>
        <taxon>Fungi</taxon>
        <taxon>Dikarya</taxon>
        <taxon>Ascomycota</taxon>
        <taxon>Pezizomycotina</taxon>
        <taxon>Eurotiomycetes</taxon>
        <taxon>Eurotiomycetidae</taxon>
        <taxon>Eurotiales</taxon>
        <taxon>Aspergillaceae</taxon>
        <taxon>Aspergillus</taxon>
        <taxon>Aspergillus subgen. Circumdati</taxon>
    </lineage>
</organism>
<sequence>MKRKAVPQPGGEPVAELETTTDSDEPPRRASIHLGAVDRASTPGRRKHLAGDDRHAEKHEEQQQQQQQEVLGDSGTSRIQLVITGAPVSPPSPPSPVSVTPGRDADEIPERQSRRPSLDQSTGLGAATAGSVQEVMLAGGDDISPPAVFVPPRRGSVQPSISSLGTSDAAPAAADPPLLLALNAPAASSSLSLPSFRTPDVDMAAPDDDPGPLRTLFARRPPADPSRRSSVSSSRHPIAPGAHLQSQDSTPHARLAAMKMKYGDKIRDIRRISLGPSSPTAESKPTLRNRLSGFLRPKSRGSKLESRPETPIQPSKPASLSQPVHPPSGHTRFYSLDHALPNASSNLTALPRIPTPDSFRQAQNQPIVLPHTSTPTLPSPSPTPGDYFSPSSKTVYHPNRMPHNGSPERGRSASRTYVQELHLRSRSPNESAPRPEETTLPNTDETDPAIGLGRFAQNPRTSRVGDQELPWKLSIPGLGGDIDEHEEDVDYPREKARVESAGLDNSTTTNEKHHTTALDRSPSPRVSSPSPSPIPAPTAPPAISPPHDGPPTYIYSKLPPPPPPSAPRPQPSQLTSTGPQPKTICKDETCATSIICHPPAPIPIPQRKPVTTSTSTTTPTTAEKPLSNPTSAPDKPNPFPHPHRPAPPRALVSSPIELPVPATDADTDDGSDSSSEPEIVMSSTAYPGQEWRPVGYMGYE</sequence>
<feature type="compositionally biased region" description="Low complexity" evidence="1">
    <location>
        <begin position="228"/>
        <end position="240"/>
    </location>
</feature>
<dbReference type="STRING" id="1448316.A0A395H6R0"/>
<feature type="region of interest" description="Disordered" evidence="1">
    <location>
        <begin position="1"/>
        <end position="172"/>
    </location>
</feature>
<feature type="region of interest" description="Disordered" evidence="1">
    <location>
        <begin position="269"/>
        <end position="700"/>
    </location>
</feature>
<feature type="region of interest" description="Disordered" evidence="1">
    <location>
        <begin position="189"/>
        <end position="252"/>
    </location>
</feature>
<feature type="compositionally biased region" description="Pro residues" evidence="1">
    <location>
        <begin position="558"/>
        <end position="570"/>
    </location>
</feature>
<keyword evidence="3" id="KW-1185">Reference proteome</keyword>
<dbReference type="GeneID" id="37218993"/>
<dbReference type="AlphaFoldDB" id="A0A395H6R0"/>
<dbReference type="Proteomes" id="UP000249402">
    <property type="component" value="Unassembled WGS sequence"/>
</dbReference>
<evidence type="ECO:0000313" key="3">
    <source>
        <dbReference type="Proteomes" id="UP000249402"/>
    </source>
</evidence>
<dbReference type="EMBL" id="KZ824429">
    <property type="protein sequence ID" value="RAL02855.1"/>
    <property type="molecule type" value="Genomic_DNA"/>
</dbReference>
<dbReference type="VEuPathDB" id="FungiDB:BO80DRAFT_19301"/>
<feature type="compositionally biased region" description="Polar residues" evidence="1">
    <location>
        <begin position="157"/>
        <end position="166"/>
    </location>
</feature>
<evidence type="ECO:0000256" key="1">
    <source>
        <dbReference type="SAM" id="MobiDB-lite"/>
    </source>
</evidence>
<feature type="compositionally biased region" description="Pro residues" evidence="1">
    <location>
        <begin position="530"/>
        <end position="549"/>
    </location>
</feature>
<feature type="compositionally biased region" description="Polar residues" evidence="1">
    <location>
        <begin position="312"/>
        <end position="322"/>
    </location>
</feature>
<reference evidence="2 3" key="1">
    <citation type="submission" date="2018-02" db="EMBL/GenBank/DDBJ databases">
        <title>The genomes of Aspergillus section Nigri reveals drivers in fungal speciation.</title>
        <authorList>
            <consortium name="DOE Joint Genome Institute"/>
            <person name="Vesth T.C."/>
            <person name="Nybo J."/>
            <person name="Theobald S."/>
            <person name="Brandl J."/>
            <person name="Frisvad J.C."/>
            <person name="Nielsen K.F."/>
            <person name="Lyhne E.K."/>
            <person name="Kogle M.E."/>
            <person name="Kuo A."/>
            <person name="Riley R."/>
            <person name="Clum A."/>
            <person name="Nolan M."/>
            <person name="Lipzen A."/>
            <person name="Salamov A."/>
            <person name="Henrissat B."/>
            <person name="Wiebenga A."/>
            <person name="De vries R.P."/>
            <person name="Grigoriev I.V."/>
            <person name="Mortensen U.H."/>
            <person name="Andersen M.R."/>
            <person name="Baker S.E."/>
        </authorList>
    </citation>
    <scope>NUCLEOTIDE SEQUENCE [LARGE SCALE GENOMIC DNA]</scope>
    <source>
        <strain evidence="2 3">CBS 121593</strain>
    </source>
</reference>
<accession>A0A395H6R0</accession>
<feature type="compositionally biased region" description="Low complexity" evidence="1">
    <location>
        <begin position="611"/>
        <end position="621"/>
    </location>
</feature>
<dbReference type="OrthoDB" id="5151921at2759"/>
<gene>
    <name evidence="2" type="ORF">BO80DRAFT_19301</name>
</gene>
<feature type="compositionally biased region" description="Basic and acidic residues" evidence="1">
    <location>
        <begin position="103"/>
        <end position="117"/>
    </location>
</feature>
<proteinExistence type="predicted"/>
<evidence type="ECO:0000313" key="2">
    <source>
        <dbReference type="EMBL" id="RAL02855.1"/>
    </source>
</evidence>